<dbReference type="Gene3D" id="3.40.50.360">
    <property type="match status" value="1"/>
</dbReference>
<dbReference type="Proteomes" id="UP000824128">
    <property type="component" value="Unassembled WGS sequence"/>
</dbReference>
<dbReference type="Pfam" id="PF12724">
    <property type="entry name" value="Flavodoxin_5"/>
    <property type="match status" value="1"/>
</dbReference>
<feature type="domain" description="Flavodoxin" evidence="1">
    <location>
        <begin position="4"/>
        <end position="138"/>
    </location>
</feature>
<dbReference type="SUPFAM" id="SSF52218">
    <property type="entry name" value="Flavoproteins"/>
    <property type="match status" value="1"/>
</dbReference>
<dbReference type="GO" id="GO:0070819">
    <property type="term" value="F:menaquinone-dependent protoporphyrinogen oxidase activity"/>
    <property type="evidence" value="ECO:0007669"/>
    <property type="project" value="TreeGrafter"/>
</dbReference>
<name>A0A9D1SSL1_9FIRM</name>
<evidence type="ECO:0000259" key="1">
    <source>
        <dbReference type="Pfam" id="PF12724"/>
    </source>
</evidence>
<dbReference type="EMBL" id="DVNZ01000023">
    <property type="protein sequence ID" value="HIU93654.1"/>
    <property type="molecule type" value="Genomic_DNA"/>
</dbReference>
<dbReference type="AlphaFoldDB" id="A0A9D1SSL1"/>
<dbReference type="GO" id="GO:0009055">
    <property type="term" value="F:electron transfer activity"/>
    <property type="evidence" value="ECO:0007669"/>
    <property type="project" value="InterPro"/>
</dbReference>
<evidence type="ECO:0000313" key="3">
    <source>
        <dbReference type="Proteomes" id="UP000824128"/>
    </source>
</evidence>
<evidence type="ECO:0000313" key="2">
    <source>
        <dbReference type="EMBL" id="HIU93654.1"/>
    </source>
</evidence>
<organism evidence="2 3">
    <name type="scientific">Candidatus Aphodomorpha intestinavium</name>
    <dbReference type="NCBI Taxonomy" id="2840672"/>
    <lineage>
        <taxon>Bacteria</taxon>
        <taxon>Bacillati</taxon>
        <taxon>Bacillota</taxon>
        <taxon>Clostridia</taxon>
        <taxon>Eubacteriales</taxon>
        <taxon>Candidatus Aphodomorpha</taxon>
    </lineage>
</organism>
<reference evidence="2" key="1">
    <citation type="submission" date="2020-10" db="EMBL/GenBank/DDBJ databases">
        <authorList>
            <person name="Gilroy R."/>
        </authorList>
    </citation>
    <scope>NUCLEOTIDE SEQUENCE</scope>
    <source>
        <strain evidence="2">ChiGjej2B2-16831</strain>
    </source>
</reference>
<dbReference type="PANTHER" id="PTHR38030">
    <property type="entry name" value="PROTOPORPHYRINOGEN IX DEHYDROGENASE [MENAQUINONE]"/>
    <property type="match status" value="1"/>
</dbReference>
<gene>
    <name evidence="2" type="ORF">IAD24_00705</name>
</gene>
<reference evidence="2" key="2">
    <citation type="journal article" date="2021" name="PeerJ">
        <title>Extensive microbial diversity within the chicken gut microbiome revealed by metagenomics and culture.</title>
        <authorList>
            <person name="Gilroy R."/>
            <person name="Ravi A."/>
            <person name="Getino M."/>
            <person name="Pursley I."/>
            <person name="Horton D.L."/>
            <person name="Alikhan N.F."/>
            <person name="Baker D."/>
            <person name="Gharbi K."/>
            <person name="Hall N."/>
            <person name="Watson M."/>
            <person name="Adriaenssens E.M."/>
            <person name="Foster-Nyarko E."/>
            <person name="Jarju S."/>
            <person name="Secka A."/>
            <person name="Antonio M."/>
            <person name="Oren A."/>
            <person name="Chaudhuri R.R."/>
            <person name="La Ragione R."/>
            <person name="Hildebrand F."/>
            <person name="Pallen M.J."/>
        </authorList>
    </citation>
    <scope>NUCLEOTIDE SEQUENCE</scope>
    <source>
        <strain evidence="2">ChiGjej2B2-16831</strain>
    </source>
</reference>
<dbReference type="GO" id="GO:0006783">
    <property type="term" value="P:heme biosynthetic process"/>
    <property type="evidence" value="ECO:0007669"/>
    <property type="project" value="TreeGrafter"/>
</dbReference>
<dbReference type="InterPro" id="IPR052200">
    <property type="entry name" value="Protoporphyrinogen_IX_DH"/>
</dbReference>
<dbReference type="PANTHER" id="PTHR38030:SF2">
    <property type="entry name" value="PROTOPORPHYRINOGEN IX DEHYDROGENASE [QUINONE]"/>
    <property type="match status" value="1"/>
</dbReference>
<dbReference type="InterPro" id="IPR029039">
    <property type="entry name" value="Flavoprotein-like_sf"/>
</dbReference>
<sequence>MKTIVIYHSQTGFTRRYAEWIAEAAGADCVPLGAAGRRDLAAYDAIVFGSWLCAGGVSKLAWFRRRLPGWQGKKLVAFCVGASPSESPGVQAALEKSFPQTERARVQVFYCPGGFCYEKMPAVSRAMMKLFLRSLRARKDKTPEDEAVIRMISSSYDISERKYIEPILECLRA</sequence>
<protein>
    <submittedName>
        <fullName evidence="2">Flavodoxin</fullName>
    </submittedName>
</protein>
<dbReference type="InterPro" id="IPR026816">
    <property type="entry name" value="Flavodoxin_dom"/>
</dbReference>
<comment type="caution">
    <text evidence="2">The sequence shown here is derived from an EMBL/GenBank/DDBJ whole genome shotgun (WGS) entry which is preliminary data.</text>
</comment>
<accession>A0A9D1SSL1</accession>
<proteinExistence type="predicted"/>
<dbReference type="PROSITE" id="PS00201">
    <property type="entry name" value="FLAVODOXIN"/>
    <property type="match status" value="1"/>
</dbReference>
<dbReference type="GO" id="GO:0010181">
    <property type="term" value="F:FMN binding"/>
    <property type="evidence" value="ECO:0007669"/>
    <property type="project" value="InterPro"/>
</dbReference>
<dbReference type="InterPro" id="IPR001226">
    <property type="entry name" value="Flavodoxin_CS"/>
</dbReference>